<dbReference type="Gene3D" id="3.40.50.150">
    <property type="entry name" value="Vaccinia Virus protein VP39"/>
    <property type="match status" value="1"/>
</dbReference>
<dbReference type="InterPro" id="IPR018117">
    <property type="entry name" value="C5_DNA_meth_AS"/>
</dbReference>
<evidence type="ECO:0000256" key="4">
    <source>
        <dbReference type="ARBA" id="ARBA00022679"/>
    </source>
</evidence>
<dbReference type="PANTHER" id="PTHR10629:SF54">
    <property type="entry name" value="DNA METHYLTRANSFERASE DIM-2"/>
    <property type="match status" value="1"/>
</dbReference>
<gene>
    <name evidence="11" type="ORF">CI238_00874</name>
</gene>
<dbReference type="Proteomes" id="UP000076584">
    <property type="component" value="Unassembled WGS sequence"/>
</dbReference>
<dbReference type="InterPro" id="IPR001525">
    <property type="entry name" value="C5_MeTfrase"/>
</dbReference>
<dbReference type="GO" id="GO:0003677">
    <property type="term" value="F:DNA binding"/>
    <property type="evidence" value="ECO:0007669"/>
    <property type="project" value="UniProtKB-KW"/>
</dbReference>
<feature type="active site" evidence="8">
    <location>
        <position position="899"/>
    </location>
</feature>
<feature type="compositionally biased region" description="Polar residues" evidence="9">
    <location>
        <begin position="120"/>
        <end position="129"/>
    </location>
</feature>
<feature type="region of interest" description="Disordered" evidence="9">
    <location>
        <begin position="1235"/>
        <end position="1272"/>
    </location>
</feature>
<feature type="region of interest" description="Disordered" evidence="9">
    <location>
        <begin position="120"/>
        <end position="139"/>
    </location>
</feature>
<dbReference type="GO" id="GO:0003886">
    <property type="term" value="F:DNA (cytosine-5-)-methyltransferase activity"/>
    <property type="evidence" value="ECO:0007669"/>
    <property type="project" value="UniProtKB-EC"/>
</dbReference>
<evidence type="ECO:0000313" key="12">
    <source>
        <dbReference type="Proteomes" id="UP000076584"/>
    </source>
</evidence>
<dbReference type="Gene3D" id="3.90.120.10">
    <property type="entry name" value="DNA Methylase, subunit A, domain 2"/>
    <property type="match status" value="1"/>
</dbReference>
<dbReference type="PRINTS" id="PR00105">
    <property type="entry name" value="C5METTRFRASE"/>
</dbReference>
<dbReference type="InterPro" id="IPR001025">
    <property type="entry name" value="BAH_dom"/>
</dbReference>
<evidence type="ECO:0000259" key="10">
    <source>
        <dbReference type="PROSITE" id="PS51038"/>
    </source>
</evidence>
<keyword evidence="3 8" id="KW-0489">Methyltransferase</keyword>
<evidence type="ECO:0000256" key="8">
    <source>
        <dbReference type="PROSITE-ProRule" id="PRU01016"/>
    </source>
</evidence>
<evidence type="ECO:0000256" key="5">
    <source>
        <dbReference type="ARBA" id="ARBA00022691"/>
    </source>
</evidence>
<keyword evidence="7" id="KW-0539">Nucleus</keyword>
<feature type="compositionally biased region" description="Low complexity" evidence="9">
    <location>
        <begin position="1310"/>
        <end position="1329"/>
    </location>
</feature>
<dbReference type="GO" id="GO:0044027">
    <property type="term" value="P:negative regulation of gene expression via chromosomal CpG island methylation"/>
    <property type="evidence" value="ECO:0007669"/>
    <property type="project" value="TreeGrafter"/>
</dbReference>
<feature type="region of interest" description="Disordered" evidence="9">
    <location>
        <begin position="1289"/>
        <end position="1329"/>
    </location>
</feature>
<dbReference type="InterPro" id="IPR057215">
    <property type="entry name" value="DUF7893"/>
</dbReference>
<name>A0A166TGZ5_COLIC</name>
<protein>
    <recommendedName>
        <fullName evidence="2">DNA (cytosine-5-)-methyltransferase</fullName>
        <ecNumber evidence="2">2.1.1.37</ecNumber>
    </recommendedName>
</protein>
<dbReference type="PROSITE" id="PS51679">
    <property type="entry name" value="SAM_MT_C5"/>
    <property type="match status" value="1"/>
</dbReference>
<dbReference type="GO" id="GO:0032259">
    <property type="term" value="P:methylation"/>
    <property type="evidence" value="ECO:0007669"/>
    <property type="project" value="UniProtKB-KW"/>
</dbReference>
<evidence type="ECO:0000256" key="7">
    <source>
        <dbReference type="ARBA" id="ARBA00023242"/>
    </source>
</evidence>
<keyword evidence="12" id="KW-1185">Reference proteome</keyword>
<feature type="domain" description="BAH" evidence="10">
    <location>
        <begin position="683"/>
        <end position="798"/>
    </location>
</feature>
<evidence type="ECO:0000256" key="2">
    <source>
        <dbReference type="ARBA" id="ARBA00011975"/>
    </source>
</evidence>
<dbReference type="GO" id="GO:0005634">
    <property type="term" value="C:nucleus"/>
    <property type="evidence" value="ECO:0007669"/>
    <property type="project" value="UniProtKB-SubCell"/>
</dbReference>
<comment type="subcellular location">
    <subcellularLocation>
        <location evidence="1">Nucleus</location>
    </subcellularLocation>
</comment>
<dbReference type="InterPro" id="IPR029063">
    <property type="entry name" value="SAM-dependent_MTases_sf"/>
</dbReference>
<keyword evidence="6" id="KW-0238">DNA-binding</keyword>
<comment type="similarity">
    <text evidence="8">Belongs to the class I-like SAM-binding methyltransferase superfamily. C5-methyltransferase family.</text>
</comment>
<dbReference type="PROSITE" id="PS00094">
    <property type="entry name" value="C5_MTASE_1"/>
    <property type="match status" value="1"/>
</dbReference>
<dbReference type="InterPro" id="IPR043151">
    <property type="entry name" value="BAH_sf"/>
</dbReference>
<dbReference type="Pfam" id="PF25423">
    <property type="entry name" value="DUF7893"/>
    <property type="match status" value="1"/>
</dbReference>
<evidence type="ECO:0000256" key="1">
    <source>
        <dbReference type="ARBA" id="ARBA00004123"/>
    </source>
</evidence>
<evidence type="ECO:0000256" key="3">
    <source>
        <dbReference type="ARBA" id="ARBA00022603"/>
    </source>
</evidence>
<feature type="non-terminal residue" evidence="11">
    <location>
        <position position="1"/>
    </location>
</feature>
<proteinExistence type="inferred from homology"/>
<accession>A0A166TGZ5</accession>
<dbReference type="EMBL" id="LFIW01002391">
    <property type="protein sequence ID" value="KZL72064.1"/>
    <property type="molecule type" value="Genomic_DNA"/>
</dbReference>
<dbReference type="STRING" id="1573173.A0A166TGZ5"/>
<feature type="compositionally biased region" description="Acidic residues" evidence="9">
    <location>
        <begin position="1239"/>
        <end position="1248"/>
    </location>
</feature>
<dbReference type="CDD" id="cd04712">
    <property type="entry name" value="BAH_DCM_I"/>
    <property type="match status" value="1"/>
</dbReference>
<dbReference type="SUPFAM" id="SSF53335">
    <property type="entry name" value="S-adenosyl-L-methionine-dependent methyltransferases"/>
    <property type="match status" value="1"/>
</dbReference>
<comment type="caution">
    <text evidence="11">The sequence shown here is derived from an EMBL/GenBank/DDBJ whole genome shotgun (WGS) entry which is preliminary data.</text>
</comment>
<dbReference type="PROSITE" id="PS51038">
    <property type="entry name" value="BAH"/>
    <property type="match status" value="2"/>
</dbReference>
<organism evidence="11 12">
    <name type="scientific">Colletotrichum incanum</name>
    <name type="common">Soybean anthracnose fungus</name>
    <dbReference type="NCBI Taxonomy" id="1573173"/>
    <lineage>
        <taxon>Eukaryota</taxon>
        <taxon>Fungi</taxon>
        <taxon>Dikarya</taxon>
        <taxon>Ascomycota</taxon>
        <taxon>Pezizomycotina</taxon>
        <taxon>Sordariomycetes</taxon>
        <taxon>Hypocreomycetidae</taxon>
        <taxon>Glomerellales</taxon>
        <taxon>Glomerellaceae</taxon>
        <taxon>Colletotrichum</taxon>
        <taxon>Colletotrichum spaethianum species complex</taxon>
    </lineage>
</organism>
<evidence type="ECO:0000256" key="9">
    <source>
        <dbReference type="SAM" id="MobiDB-lite"/>
    </source>
</evidence>
<sequence length="1329" mass="150532">LNAVCGAYTLGSYPAQLTSPHLSHLHTQCFHTVDTREKRRCHTTLLHERLMICDATGEMNNLNDGLPLSWEDGEFLLGIEPDDYAGFENELYDNWGAADDFSDYEDRVTRQALQTSTAHIAESLSTSESPEPREDVRPEAPLHEQTAWDEDGVEVGTVLPATSINLVNHISVDIPTSTLVVPRYLYQGEEPSVELSREWTAVQSLLDEHWRIYNGDDGDYIEFDLDEFVVYIDATAPEGKRYEEQLYHSEMRPLQHLGVQLRCNQMFVDGILSVGNMRFFIRGVPFEQLPIGNYGLSESTVGSELWIRSRLNVEIASGQGPNVYYRLKNPSIEYRRYHTGFLWVADLAKHVVDYLSTALDERRRVVFRDFRSDFNAWLVKKHEDSEAFSQWRQQYRRTDFCSAIVANLEFIYKEASGVLGYNKVRSIYLWKEIREFTAYSHGDDKTLLTPASAISTPLASSSSTPSKRKLERIPKTVVTPYIDQLFNHLPCGMMMEALNPSSKAERLRRDVTNANRLESSPNIHTSAKNINERSPPTFVKVGDVISTTRDGDDGNWSREIATGFDDVDRWFGLVQRVHERNDGKKSFDIIWIYRPVDTICGNMRYPWNNELFISDHCSCNDSDHPKIEDNEVLAVHSVDWGGSAATDAEFFCRQTYLHGDRRFVTFQKSHLFCMHSQAEEQRFPYKIGDTLLVRLKNSDSVVEPCELVELRNPELALFRLLRRRKSLKNMNERVPPNELLYSDELLSLRVKNIHGRCLVKFFRPDEPIPTPYDRKGVGNVFFIRYRWKSGQLVPLEDGFSSLRQGFDPAKSFRKLRGVDLFCGGGNFGRGLEEGGAIEMNWANDINVRAIHTYMANTTNTVHPFAGSIDEMQRLALRGKFSNKVPPIGAVDFVSGGSPCPGFSRLTIDKATPEQRKNQSLVAAFASFIDTYRPKFGLLENVMEIVQSKAKRKEDVFCQLICAIVGLGYQAHFFLLDAWTYGSPQGRSRVFLCFAAPGLKLPEMPVQSHNHYKPNMRSQALGWLPNGEPMVERLVMPTPFKFVSVAESTADLPNIMDGKADCCVDFPDHRMAFNVTRSVRAQLGVIPMHPYGMNFRTAWNNGKGIMTAAERDFFPKKGLRVLCSTSRAWGRAFPHSVMHTVTTTPSPTDARIGRIMHWSQNRVFTVMEVRRAQGFLDHEVILGQPRDQWKVVGNSVAREVSLALGLSFREAWLGSLIDGEEIEPIIRVPQQLAQTAAGDITDDSDDTVEADTPPLAYSRKRTPDSESSRPQKRKLGSSFVIELVLSKINKTQQTQVAPERRESLDDDESAEAASASSSSSSTSIEIIELD</sequence>
<keyword evidence="4 8" id="KW-0808">Transferase</keyword>
<dbReference type="EC" id="2.1.1.37" evidence="2"/>
<keyword evidence="5 8" id="KW-0949">S-adenosyl-L-methionine</keyword>
<dbReference type="Pfam" id="PF00145">
    <property type="entry name" value="DNA_methylase"/>
    <property type="match status" value="1"/>
</dbReference>
<dbReference type="PANTHER" id="PTHR10629">
    <property type="entry name" value="CYTOSINE-SPECIFIC METHYLTRANSFERASE"/>
    <property type="match status" value="1"/>
</dbReference>
<evidence type="ECO:0000256" key="6">
    <source>
        <dbReference type="ARBA" id="ARBA00023125"/>
    </source>
</evidence>
<evidence type="ECO:0000313" key="11">
    <source>
        <dbReference type="EMBL" id="KZL72064.1"/>
    </source>
</evidence>
<dbReference type="InterPro" id="IPR050390">
    <property type="entry name" value="C5-Methyltransferase"/>
</dbReference>
<reference evidence="11 12" key="1">
    <citation type="submission" date="2015-06" db="EMBL/GenBank/DDBJ databases">
        <title>Survival trade-offs in plant roots during colonization by closely related pathogenic and mutualistic fungi.</title>
        <authorList>
            <person name="Hacquard S."/>
            <person name="Kracher B."/>
            <person name="Hiruma K."/>
            <person name="Weinman A."/>
            <person name="Muench P."/>
            <person name="Garrido Oter R."/>
            <person name="Ver Loren van Themaat E."/>
            <person name="Dallerey J.-F."/>
            <person name="Damm U."/>
            <person name="Henrissat B."/>
            <person name="Lespinet O."/>
            <person name="Thon M."/>
            <person name="Kemen E."/>
            <person name="McHardy A.C."/>
            <person name="Schulze-Lefert P."/>
            <person name="O'Connell R.J."/>
        </authorList>
    </citation>
    <scope>NUCLEOTIDE SEQUENCE [LARGE SCALE GENOMIC DNA]</scope>
    <source>
        <strain evidence="11 12">MAFF 238704</strain>
    </source>
</reference>
<dbReference type="GO" id="GO:0003682">
    <property type="term" value="F:chromatin binding"/>
    <property type="evidence" value="ECO:0007669"/>
    <property type="project" value="InterPro"/>
</dbReference>
<dbReference type="Gene3D" id="2.30.30.490">
    <property type="match status" value="1"/>
</dbReference>
<feature type="compositionally biased region" description="Basic and acidic residues" evidence="9">
    <location>
        <begin position="130"/>
        <end position="139"/>
    </location>
</feature>
<feature type="domain" description="BAH" evidence="10">
    <location>
        <begin position="537"/>
        <end position="667"/>
    </location>
</feature>